<dbReference type="Gene3D" id="1.50.40.10">
    <property type="entry name" value="Mitochondrial carrier domain"/>
    <property type="match status" value="2"/>
</dbReference>
<dbReference type="Pfam" id="PF00153">
    <property type="entry name" value="Mito_carr"/>
    <property type="match status" value="3"/>
</dbReference>
<dbReference type="InterPro" id="IPR023395">
    <property type="entry name" value="MCP_dom_sf"/>
</dbReference>
<evidence type="ECO:0000256" key="5">
    <source>
        <dbReference type="ARBA" id="ARBA00022737"/>
    </source>
</evidence>
<evidence type="ECO:0000256" key="11">
    <source>
        <dbReference type="PROSITE-ProRule" id="PRU00282"/>
    </source>
</evidence>
<dbReference type="InterPro" id="IPR018108">
    <property type="entry name" value="MCP_transmembrane"/>
</dbReference>
<keyword evidence="3 12" id="KW-0813">Transport</keyword>
<dbReference type="RefSeq" id="XP_069227003.1">
    <property type="nucleotide sequence ID" value="XM_069375818.1"/>
</dbReference>
<keyword evidence="9 11" id="KW-0472">Membrane</keyword>
<dbReference type="PANTHER" id="PTHR45671">
    <property type="entry name" value="SOLUTE CARRIER FAMILY 25 (MITOCHONDRIAL CARRIER PHOSPHATE CARRIER), MEMBER 3, LIKE-RELATED-RELATED"/>
    <property type="match status" value="1"/>
</dbReference>
<evidence type="ECO:0000256" key="9">
    <source>
        <dbReference type="ARBA" id="ARBA00023136"/>
    </source>
</evidence>
<dbReference type="InterPro" id="IPR044677">
    <property type="entry name" value="SLC25A3/Pic2/Mir1-like"/>
</dbReference>
<gene>
    <name evidence="13" type="ORF">WHR41_07213</name>
</gene>
<dbReference type="GO" id="GO:0035434">
    <property type="term" value="P:copper ion transmembrane transport"/>
    <property type="evidence" value="ECO:0007669"/>
    <property type="project" value="UniProtKB-ARBA"/>
</dbReference>
<dbReference type="SUPFAM" id="SSF103506">
    <property type="entry name" value="Mitochondrial carrier"/>
    <property type="match status" value="1"/>
</dbReference>
<evidence type="ECO:0000256" key="1">
    <source>
        <dbReference type="ARBA" id="ARBA00004448"/>
    </source>
</evidence>
<dbReference type="GO" id="GO:1990547">
    <property type="term" value="P:mitochondrial phosphate ion transmembrane transport"/>
    <property type="evidence" value="ECO:0007669"/>
    <property type="project" value="InterPro"/>
</dbReference>
<dbReference type="PROSITE" id="PS50920">
    <property type="entry name" value="SOLCAR"/>
    <property type="match status" value="3"/>
</dbReference>
<evidence type="ECO:0000313" key="13">
    <source>
        <dbReference type="EMBL" id="KAL1583897.1"/>
    </source>
</evidence>
<dbReference type="FunFam" id="1.50.40.10:FF:000076">
    <property type="entry name" value="Mitochondrial phosphate carrier protein 2"/>
    <property type="match status" value="1"/>
</dbReference>
<organism evidence="13 14">
    <name type="scientific">Cladosporium halotolerans</name>
    <dbReference type="NCBI Taxonomy" id="1052096"/>
    <lineage>
        <taxon>Eukaryota</taxon>
        <taxon>Fungi</taxon>
        <taxon>Dikarya</taxon>
        <taxon>Ascomycota</taxon>
        <taxon>Pezizomycotina</taxon>
        <taxon>Dothideomycetes</taxon>
        <taxon>Dothideomycetidae</taxon>
        <taxon>Cladosporiales</taxon>
        <taxon>Cladosporiaceae</taxon>
        <taxon>Cladosporium</taxon>
    </lineage>
</organism>
<proteinExistence type="inferred from homology"/>
<dbReference type="FunFam" id="1.50.40.10:FF:000131">
    <property type="entry name" value="Mitochondrial phosphate carrier protein 2"/>
    <property type="match status" value="1"/>
</dbReference>
<evidence type="ECO:0000313" key="14">
    <source>
        <dbReference type="Proteomes" id="UP000803884"/>
    </source>
</evidence>
<dbReference type="PANTHER" id="PTHR45671:SF10">
    <property type="entry name" value="SOLUTE CARRIER FAMILY 25 MEMBER 3"/>
    <property type="match status" value="1"/>
</dbReference>
<dbReference type="GO" id="GO:0005743">
    <property type="term" value="C:mitochondrial inner membrane"/>
    <property type="evidence" value="ECO:0007669"/>
    <property type="project" value="UniProtKB-SubCell"/>
</dbReference>
<keyword evidence="6" id="KW-0999">Mitochondrion inner membrane</keyword>
<keyword evidence="5" id="KW-0677">Repeat</keyword>
<evidence type="ECO:0000256" key="12">
    <source>
        <dbReference type="RuleBase" id="RU000488"/>
    </source>
</evidence>
<evidence type="ECO:0000256" key="4">
    <source>
        <dbReference type="ARBA" id="ARBA00022692"/>
    </source>
</evidence>
<feature type="repeat" description="Solcar" evidence="11">
    <location>
        <begin position="210"/>
        <end position="295"/>
    </location>
</feature>
<keyword evidence="14" id="KW-1185">Reference proteome</keyword>
<evidence type="ECO:0000256" key="3">
    <source>
        <dbReference type="ARBA" id="ARBA00022448"/>
    </source>
</evidence>
<dbReference type="GeneID" id="96008656"/>
<sequence>MPSLFPSAADLSAVFGNATPASAEKRSPSVQDRFQVWSVTEDAERKASELGRSAAKEYEKASHLAQAKAGNIELYSGKYYAVCLSAPLTLHWSLQDDQHFRHVHITHKPRLINPTQACTFGGLLACGLTHWAVTPLDLVKCRRQVDSKLYKGNMDGWRKIIAADGYRGIYTGGSPTFFGYSIQGSLKYGCYEFFKKYYSDLAGPESAAKNKTWIYLAGSASAEFFADIGLCPLEAVKVRMQTTMPPFAKGTFDGISKIVGAEGVAGLYKGIYPLWGRQIPYTMMKFASFETIVEAMYAALPGQKADYGKGAQTGVAFSAGYLAGILCAIVSHPADVMVSKLNSSRKPGEGSGAAVSRIYGEIGFGGLWNGLPVRIVMIGTLTGLQWMIYDSFKIFMGLPTTGGGAPPAEEKKAKA</sequence>
<name>A0AB34KJH7_9PEZI</name>
<comment type="caution">
    <text evidence="13">The sequence shown here is derived from an EMBL/GenBank/DDBJ whole genome shotgun (WGS) entry which is preliminary data.</text>
</comment>
<evidence type="ECO:0000256" key="6">
    <source>
        <dbReference type="ARBA" id="ARBA00022792"/>
    </source>
</evidence>
<dbReference type="AlphaFoldDB" id="A0AB34KJH7"/>
<evidence type="ECO:0000256" key="2">
    <source>
        <dbReference type="ARBA" id="ARBA00006375"/>
    </source>
</evidence>
<protein>
    <recommendedName>
        <fullName evidence="15">Mitochondrial phosphate carrier protein</fullName>
    </recommendedName>
</protein>
<dbReference type="Proteomes" id="UP000803884">
    <property type="component" value="Unassembled WGS sequence"/>
</dbReference>
<keyword evidence="7" id="KW-1133">Transmembrane helix</keyword>
<dbReference type="EMBL" id="JAAQHG020000031">
    <property type="protein sequence ID" value="KAL1583897.1"/>
    <property type="molecule type" value="Genomic_DNA"/>
</dbReference>
<keyword evidence="8" id="KW-0496">Mitochondrion</keyword>
<reference evidence="13 14" key="1">
    <citation type="journal article" date="2020" name="Microbiol. Resour. Announc.">
        <title>Draft Genome Sequence of a Cladosporium Species Isolated from the Mesophotic Ascidian Didemnum maculosum.</title>
        <authorList>
            <person name="Gioti A."/>
            <person name="Siaperas R."/>
            <person name="Nikolaivits E."/>
            <person name="Le Goff G."/>
            <person name="Ouazzani J."/>
            <person name="Kotoulas G."/>
            <person name="Topakas E."/>
        </authorList>
    </citation>
    <scope>NUCLEOTIDE SEQUENCE [LARGE SCALE GENOMIC DNA]</scope>
    <source>
        <strain evidence="13 14">TM138-S3</strain>
    </source>
</reference>
<evidence type="ECO:0000256" key="7">
    <source>
        <dbReference type="ARBA" id="ARBA00022989"/>
    </source>
</evidence>
<keyword evidence="4 11" id="KW-0812">Transmembrane</keyword>
<dbReference type="GO" id="GO:0005315">
    <property type="term" value="F:phosphate transmembrane transporter activity"/>
    <property type="evidence" value="ECO:0007669"/>
    <property type="project" value="InterPro"/>
</dbReference>
<feature type="repeat" description="Solcar" evidence="11">
    <location>
        <begin position="113"/>
        <end position="197"/>
    </location>
</feature>
<evidence type="ECO:0008006" key="15">
    <source>
        <dbReference type="Google" id="ProtNLM"/>
    </source>
</evidence>
<evidence type="ECO:0000256" key="10">
    <source>
        <dbReference type="ARBA" id="ARBA00054508"/>
    </source>
</evidence>
<comment type="subcellular location">
    <subcellularLocation>
        <location evidence="1">Mitochondrion inner membrane</location>
        <topology evidence="1">Multi-pass membrane protein</topology>
    </subcellularLocation>
</comment>
<accession>A0AB34KJH7</accession>
<comment type="function">
    <text evidence="10">Transport of phosphate groups from the cytosol to the mitochondrial matrix.</text>
</comment>
<comment type="similarity">
    <text evidence="2 12">Belongs to the mitochondrial carrier (TC 2.A.29) family.</text>
</comment>
<feature type="repeat" description="Solcar" evidence="11">
    <location>
        <begin position="311"/>
        <end position="395"/>
    </location>
</feature>
<evidence type="ECO:0000256" key="8">
    <source>
        <dbReference type="ARBA" id="ARBA00023128"/>
    </source>
</evidence>